<evidence type="ECO:0000256" key="1">
    <source>
        <dbReference type="SAM" id="MobiDB-lite"/>
    </source>
</evidence>
<accession>A0AAD4LAV9</accession>
<reference evidence="2" key="1">
    <citation type="submission" date="2022-01" db="EMBL/GenBank/DDBJ databases">
        <title>Comparative genomics reveals a dynamic genome evolution in the ectomycorrhizal milk-cap (Lactarius) mushrooms.</title>
        <authorList>
            <consortium name="DOE Joint Genome Institute"/>
            <person name="Lebreton A."/>
            <person name="Tang N."/>
            <person name="Kuo A."/>
            <person name="LaButti K."/>
            <person name="Drula E."/>
            <person name="Barry K."/>
            <person name="Clum A."/>
            <person name="Lipzen A."/>
            <person name="Mousain D."/>
            <person name="Ng V."/>
            <person name="Wang R."/>
            <person name="Wang X."/>
            <person name="Dai Y."/>
            <person name="Henrissat B."/>
            <person name="Grigoriev I.V."/>
            <person name="Guerin-Laguette A."/>
            <person name="Yu F."/>
            <person name="Martin F.M."/>
        </authorList>
    </citation>
    <scope>NUCLEOTIDE SEQUENCE</scope>
    <source>
        <strain evidence="2">QP</strain>
    </source>
</reference>
<dbReference type="AlphaFoldDB" id="A0AAD4LAV9"/>
<comment type="caution">
    <text evidence="2">The sequence shown here is derived from an EMBL/GenBank/DDBJ whole genome shotgun (WGS) entry which is preliminary data.</text>
</comment>
<organism evidence="2 3">
    <name type="scientific">Lactarius akahatsu</name>
    <dbReference type="NCBI Taxonomy" id="416441"/>
    <lineage>
        <taxon>Eukaryota</taxon>
        <taxon>Fungi</taxon>
        <taxon>Dikarya</taxon>
        <taxon>Basidiomycota</taxon>
        <taxon>Agaricomycotina</taxon>
        <taxon>Agaricomycetes</taxon>
        <taxon>Russulales</taxon>
        <taxon>Russulaceae</taxon>
        <taxon>Lactarius</taxon>
    </lineage>
</organism>
<feature type="compositionally biased region" description="Pro residues" evidence="1">
    <location>
        <begin position="93"/>
        <end position="104"/>
    </location>
</feature>
<name>A0AAD4LAV9_9AGAM</name>
<feature type="region of interest" description="Disordered" evidence="1">
    <location>
        <begin position="1"/>
        <end position="55"/>
    </location>
</feature>
<evidence type="ECO:0000313" key="2">
    <source>
        <dbReference type="EMBL" id="KAH8979349.1"/>
    </source>
</evidence>
<gene>
    <name evidence="2" type="ORF">EDB92DRAFT_1955237</name>
</gene>
<dbReference type="Proteomes" id="UP001201163">
    <property type="component" value="Unassembled WGS sequence"/>
</dbReference>
<keyword evidence="3" id="KW-1185">Reference proteome</keyword>
<evidence type="ECO:0000313" key="3">
    <source>
        <dbReference type="Proteomes" id="UP001201163"/>
    </source>
</evidence>
<feature type="region of interest" description="Disordered" evidence="1">
    <location>
        <begin position="210"/>
        <end position="236"/>
    </location>
</feature>
<feature type="compositionally biased region" description="Polar residues" evidence="1">
    <location>
        <begin position="36"/>
        <end position="48"/>
    </location>
</feature>
<proteinExistence type="predicted"/>
<protein>
    <submittedName>
        <fullName evidence="2">Uncharacterized protein</fullName>
    </submittedName>
</protein>
<dbReference type="EMBL" id="JAKELL010000175">
    <property type="protein sequence ID" value="KAH8979349.1"/>
    <property type="molecule type" value="Genomic_DNA"/>
</dbReference>
<feature type="compositionally biased region" description="Low complexity" evidence="1">
    <location>
        <begin position="1"/>
        <end position="18"/>
    </location>
</feature>
<feature type="region of interest" description="Disordered" evidence="1">
    <location>
        <begin position="72"/>
        <end position="108"/>
    </location>
</feature>
<feature type="compositionally biased region" description="Low complexity" evidence="1">
    <location>
        <begin position="83"/>
        <end position="92"/>
    </location>
</feature>
<sequence>MDWQTAARAEAQRARTIASSFGTRGTRASLKPDPFLQTQPVTSSTQPIPSDGVVPMDIDALTTTKLTKAEKETTLRMNPPTPSTSTISISRPPGLPPIPSPSRPTSPVAPITPPSGIRTPAHVALLGLQPADDLPISCPPSPLPDIIDLCDNDDESNLLNPFVPSALSPSDVLESHIFNPLTTIPQILPPLTPPHIKDDTTFNRGVKTSASSVFNTDDNEGDETLLAPRPIDEQHT</sequence>